<keyword evidence="2" id="KW-1185">Reference proteome</keyword>
<organism evidence="1 2">
    <name type="scientific">Engystomops pustulosus</name>
    <name type="common">Tungara frog</name>
    <name type="synonym">Physalaemus pustulosus</name>
    <dbReference type="NCBI Taxonomy" id="76066"/>
    <lineage>
        <taxon>Eukaryota</taxon>
        <taxon>Metazoa</taxon>
        <taxon>Chordata</taxon>
        <taxon>Craniata</taxon>
        <taxon>Vertebrata</taxon>
        <taxon>Euteleostomi</taxon>
        <taxon>Amphibia</taxon>
        <taxon>Batrachia</taxon>
        <taxon>Anura</taxon>
        <taxon>Neobatrachia</taxon>
        <taxon>Hyloidea</taxon>
        <taxon>Leptodactylidae</taxon>
        <taxon>Leiuperinae</taxon>
        <taxon>Engystomops</taxon>
    </lineage>
</organism>
<evidence type="ECO:0000313" key="2">
    <source>
        <dbReference type="Proteomes" id="UP000824782"/>
    </source>
</evidence>
<dbReference type="EMBL" id="WNYA01000003">
    <property type="protein sequence ID" value="KAG8580192.1"/>
    <property type="molecule type" value="Genomic_DNA"/>
</dbReference>
<dbReference type="AlphaFoldDB" id="A0AAV7C711"/>
<proteinExistence type="predicted"/>
<sequence>MLLGASGTKHAFWCTRGGAYFLVHHGAEHAFWCTRGRSMLSGAPHLILSFVGCTECLVSVARMLLIMIPSEIPSLICLKHNKLWNNPQKKTSFSQEKKK</sequence>
<protein>
    <submittedName>
        <fullName evidence="1">Uncharacterized protein</fullName>
    </submittedName>
</protein>
<reference evidence="1" key="1">
    <citation type="thesis" date="2020" institute="ProQuest LLC" country="789 East Eisenhower Parkway, Ann Arbor, MI, USA">
        <title>Comparative Genomics and Chromosome Evolution.</title>
        <authorList>
            <person name="Mudd A.B."/>
        </authorList>
    </citation>
    <scope>NUCLEOTIDE SEQUENCE</scope>
    <source>
        <strain evidence="1">237g6f4</strain>
        <tissue evidence="1">Blood</tissue>
    </source>
</reference>
<gene>
    <name evidence="1" type="ORF">GDO81_007188</name>
</gene>
<name>A0AAV7C711_ENGPU</name>
<accession>A0AAV7C711</accession>
<dbReference type="Proteomes" id="UP000824782">
    <property type="component" value="Unassembled WGS sequence"/>
</dbReference>
<comment type="caution">
    <text evidence="1">The sequence shown here is derived from an EMBL/GenBank/DDBJ whole genome shotgun (WGS) entry which is preliminary data.</text>
</comment>
<evidence type="ECO:0000313" key="1">
    <source>
        <dbReference type="EMBL" id="KAG8580192.1"/>
    </source>
</evidence>